<accession>A0A3S3PHT8</accession>
<evidence type="ECO:0008006" key="3">
    <source>
        <dbReference type="Google" id="ProtNLM"/>
    </source>
</evidence>
<comment type="caution">
    <text evidence="1">The sequence shown here is derived from an EMBL/GenBank/DDBJ whole genome shotgun (WGS) entry which is preliminary data.</text>
</comment>
<protein>
    <recommendedName>
        <fullName evidence="3">PB1 domain-containing protein</fullName>
    </recommendedName>
</protein>
<evidence type="ECO:0000313" key="1">
    <source>
        <dbReference type="EMBL" id="RWR90905.1"/>
    </source>
</evidence>
<keyword evidence="2" id="KW-1185">Reference proteome</keyword>
<gene>
    <name evidence="1" type="ORF">CKAN_02003400</name>
</gene>
<name>A0A3S3PHT8_9MAGN</name>
<dbReference type="EMBL" id="QPKB01000008">
    <property type="protein sequence ID" value="RWR90905.1"/>
    <property type="molecule type" value="Genomic_DNA"/>
</dbReference>
<dbReference type="AlphaFoldDB" id="A0A3S3PHT8"/>
<organism evidence="1 2">
    <name type="scientific">Cinnamomum micranthum f. kanehirae</name>
    <dbReference type="NCBI Taxonomy" id="337451"/>
    <lineage>
        <taxon>Eukaryota</taxon>
        <taxon>Viridiplantae</taxon>
        <taxon>Streptophyta</taxon>
        <taxon>Embryophyta</taxon>
        <taxon>Tracheophyta</taxon>
        <taxon>Spermatophyta</taxon>
        <taxon>Magnoliopsida</taxon>
        <taxon>Magnoliidae</taxon>
        <taxon>Laurales</taxon>
        <taxon>Lauraceae</taxon>
        <taxon>Cinnamomum</taxon>
    </lineage>
</organism>
<evidence type="ECO:0000313" key="2">
    <source>
        <dbReference type="Proteomes" id="UP000283530"/>
    </source>
</evidence>
<dbReference type="OrthoDB" id="10641579at2759"/>
<dbReference type="Proteomes" id="UP000283530">
    <property type="component" value="Unassembled WGS sequence"/>
</dbReference>
<reference evidence="1 2" key="1">
    <citation type="journal article" date="2019" name="Nat. Plants">
        <title>Stout camphor tree genome fills gaps in understanding of flowering plant genome evolution.</title>
        <authorList>
            <person name="Chaw S.M."/>
            <person name="Liu Y.C."/>
            <person name="Wu Y.W."/>
            <person name="Wang H.Y."/>
            <person name="Lin C.I."/>
            <person name="Wu C.S."/>
            <person name="Ke H.M."/>
            <person name="Chang L.Y."/>
            <person name="Hsu C.Y."/>
            <person name="Yang H.T."/>
            <person name="Sudianto E."/>
            <person name="Hsu M.H."/>
            <person name="Wu K.P."/>
            <person name="Wang L.N."/>
            <person name="Leebens-Mack J.H."/>
            <person name="Tsai I.J."/>
        </authorList>
    </citation>
    <scope>NUCLEOTIDE SEQUENCE [LARGE SCALE GENOMIC DNA]</scope>
    <source>
        <strain evidence="2">cv. Chaw 1501</strain>
        <tissue evidence="1">Young leaves</tissue>
    </source>
</reference>
<sequence length="151" mass="17356">MLDSEVLFIFHYDGNFEFDMIRPVYNGGKQKIRYLLMDITYASLVNEANEAANCGPSIQNLNLQYLHHNGRAFSLAGIDDDNDVRRMLKASENDLNDIYLYVFNCQNDGQHNGGEQRRFQGIDKDRTCLKRNEERVKCFKGERGHGAISIS</sequence>
<proteinExistence type="predicted"/>